<dbReference type="InterPro" id="IPR040097">
    <property type="entry name" value="FAAL/FAAC"/>
</dbReference>
<dbReference type="GO" id="GO:0005886">
    <property type="term" value="C:plasma membrane"/>
    <property type="evidence" value="ECO:0007669"/>
    <property type="project" value="TreeGrafter"/>
</dbReference>
<gene>
    <name evidence="7" type="ORF">FPE01S_01_04610</name>
</gene>
<evidence type="ECO:0000256" key="2">
    <source>
        <dbReference type="ARBA" id="ARBA00022598"/>
    </source>
</evidence>
<dbReference type="InterPro" id="IPR000873">
    <property type="entry name" value="AMP-dep_synth/lig_dom"/>
</dbReference>
<keyword evidence="8" id="KW-1185">Reference proteome</keyword>
<feature type="domain" description="AMP-binding enzyme C-terminal" evidence="6">
    <location>
        <begin position="457"/>
        <end position="568"/>
    </location>
</feature>
<dbReference type="Pfam" id="PF23024">
    <property type="entry name" value="AMP-dom_DIP2-like"/>
    <property type="match status" value="1"/>
</dbReference>
<dbReference type="GO" id="GO:0071766">
    <property type="term" value="P:Actinobacterium-type cell wall biogenesis"/>
    <property type="evidence" value="ECO:0007669"/>
    <property type="project" value="UniProtKB-ARBA"/>
</dbReference>
<feature type="domain" description="AMP-dependent synthetase/ligase" evidence="5">
    <location>
        <begin position="13"/>
        <end position="413"/>
    </location>
</feature>
<keyword evidence="4" id="KW-0443">Lipid metabolism</keyword>
<evidence type="ECO:0000313" key="8">
    <source>
        <dbReference type="Proteomes" id="UP000033121"/>
    </source>
</evidence>
<dbReference type="InterPro" id="IPR025110">
    <property type="entry name" value="AMP-bd_C"/>
</dbReference>
<dbReference type="SUPFAM" id="SSF56801">
    <property type="entry name" value="Acetyl-CoA synthetase-like"/>
    <property type="match status" value="1"/>
</dbReference>
<name>A0A0E9MV54_9BACT</name>
<dbReference type="STRING" id="1220578.FPE01S_01_04610"/>
<evidence type="ECO:0000313" key="7">
    <source>
        <dbReference type="EMBL" id="GAO41449.1"/>
    </source>
</evidence>
<evidence type="ECO:0000259" key="5">
    <source>
        <dbReference type="Pfam" id="PF00501"/>
    </source>
</evidence>
<proteinExistence type="inferred from homology"/>
<accession>A0A0E9MV54</accession>
<dbReference type="PANTHER" id="PTHR22754:SF32">
    <property type="entry name" value="DISCO-INTERACTING PROTEIN 2"/>
    <property type="match status" value="1"/>
</dbReference>
<comment type="caution">
    <text evidence="7">The sequence shown here is derived from an EMBL/GenBank/DDBJ whole genome shotgun (WGS) entry which is preliminary data.</text>
</comment>
<dbReference type="GO" id="GO:0070566">
    <property type="term" value="F:adenylyltransferase activity"/>
    <property type="evidence" value="ECO:0007669"/>
    <property type="project" value="TreeGrafter"/>
</dbReference>
<dbReference type="Pfam" id="PF00501">
    <property type="entry name" value="AMP-binding"/>
    <property type="match status" value="1"/>
</dbReference>
<dbReference type="Gene3D" id="3.40.50.12780">
    <property type="entry name" value="N-terminal domain of ligase-like"/>
    <property type="match status" value="1"/>
</dbReference>
<dbReference type="RefSeq" id="WP_046367311.1">
    <property type="nucleotide sequence ID" value="NZ_BBWV01000001.1"/>
</dbReference>
<sequence>MTHLPNSLVDILRWRAIHQPQRLAYRYLIDGEFDEAVLTYEELDRRTRAAGTMLQAATQPGDRVLLLLPPGPDFIVAFFSCLYAGVIAVPSWPPHPARLENQLVPIQRLVENASPAAVWMNLTLAEKIHTIPEAGRLFQPLKVLLIEAAAAHSPEHWRKPAINGSDIAFLQYTSGSTTLPRGVMVTHHNLLHNLGMMENKLGQSTNSHAVIWLPPYHDMGLVGGILQPLFTGYPATILPHLLFLQRPVRWLQAISRFGATTSGGPNFAYDLCLRKIKPEQRDQLQLNTWTTAFNGAEQVSAQTVLEFTRFFAPCGFHSNAWVPCYGLAEATLMVSGRQYPEPLIRHLDRAALEQQRVSAVTGDDEKGLQLVACGTVADDQQVIVVDPHTLLKVDQGNVGEIWIKGPSVAKGYWNNPAATEQTFSASRTGQTGENYLRTGDMGFLAEGELFITGRWKDVIIADGHNHYACDIEKTVEHSHPAIRLSGCAAIGISRDNRERLVILAEIEQQTILQKDAVTKAIRTAVSLCHELQVDDIRFVYPGAIPRTRSGKIKHYACKTNYLNGNLKEIIAI</sequence>
<reference evidence="7 8" key="1">
    <citation type="submission" date="2015-04" db="EMBL/GenBank/DDBJ databases">
        <title>Whole genome shotgun sequence of Flavihumibacter petaseus NBRC 106054.</title>
        <authorList>
            <person name="Miyazawa S."/>
            <person name="Hosoyama A."/>
            <person name="Hashimoto M."/>
            <person name="Noguchi M."/>
            <person name="Tsuchikane K."/>
            <person name="Ohji S."/>
            <person name="Yamazoe A."/>
            <person name="Ichikawa N."/>
            <person name="Kimura A."/>
            <person name="Fujita N."/>
        </authorList>
    </citation>
    <scope>NUCLEOTIDE SEQUENCE [LARGE SCALE GENOMIC DNA]</scope>
    <source>
        <strain evidence="7 8">NBRC 106054</strain>
    </source>
</reference>
<dbReference type="Proteomes" id="UP000033121">
    <property type="component" value="Unassembled WGS sequence"/>
</dbReference>
<organism evidence="7 8">
    <name type="scientific">Flavihumibacter petaseus NBRC 106054</name>
    <dbReference type="NCBI Taxonomy" id="1220578"/>
    <lineage>
        <taxon>Bacteria</taxon>
        <taxon>Pseudomonadati</taxon>
        <taxon>Bacteroidota</taxon>
        <taxon>Chitinophagia</taxon>
        <taxon>Chitinophagales</taxon>
        <taxon>Chitinophagaceae</taxon>
        <taxon>Flavihumibacter</taxon>
    </lineage>
</organism>
<dbReference type="CDD" id="cd05931">
    <property type="entry name" value="FAAL"/>
    <property type="match status" value="1"/>
</dbReference>
<keyword evidence="2 7" id="KW-0436">Ligase</keyword>
<evidence type="ECO:0000256" key="1">
    <source>
        <dbReference type="ARBA" id="ARBA00006432"/>
    </source>
</evidence>
<protein>
    <submittedName>
        <fullName evidence="7">Putative fatty acid--CoA ligase</fullName>
    </submittedName>
</protein>
<dbReference type="FunFam" id="3.40.50.12780:FF:000013">
    <property type="entry name" value="Long-chain-fatty-acid--AMP ligase FadD32"/>
    <property type="match status" value="1"/>
</dbReference>
<dbReference type="Gene3D" id="3.30.300.30">
    <property type="match status" value="1"/>
</dbReference>
<dbReference type="GO" id="GO:0006633">
    <property type="term" value="P:fatty acid biosynthetic process"/>
    <property type="evidence" value="ECO:0007669"/>
    <property type="project" value="TreeGrafter"/>
</dbReference>
<dbReference type="OrthoDB" id="9765680at2"/>
<dbReference type="InterPro" id="IPR042099">
    <property type="entry name" value="ANL_N_sf"/>
</dbReference>
<evidence type="ECO:0000259" key="6">
    <source>
        <dbReference type="Pfam" id="PF23024"/>
    </source>
</evidence>
<dbReference type="PANTHER" id="PTHR22754">
    <property type="entry name" value="DISCO-INTERACTING PROTEIN 2 DIP2 -RELATED"/>
    <property type="match status" value="1"/>
</dbReference>
<evidence type="ECO:0000256" key="4">
    <source>
        <dbReference type="ARBA" id="ARBA00023098"/>
    </source>
</evidence>
<evidence type="ECO:0000256" key="3">
    <source>
        <dbReference type="ARBA" id="ARBA00022832"/>
    </source>
</evidence>
<dbReference type="EMBL" id="BBWV01000001">
    <property type="protein sequence ID" value="GAO41449.1"/>
    <property type="molecule type" value="Genomic_DNA"/>
</dbReference>
<comment type="similarity">
    <text evidence="1">Belongs to the ATP-dependent AMP-binding enzyme family.</text>
</comment>
<keyword evidence="3" id="KW-0276">Fatty acid metabolism</keyword>
<dbReference type="GO" id="GO:0016874">
    <property type="term" value="F:ligase activity"/>
    <property type="evidence" value="ECO:0007669"/>
    <property type="project" value="UniProtKB-KW"/>
</dbReference>
<dbReference type="AlphaFoldDB" id="A0A0E9MV54"/>
<dbReference type="InterPro" id="IPR045851">
    <property type="entry name" value="AMP-bd_C_sf"/>
</dbReference>